<evidence type="ECO:0000313" key="2">
    <source>
        <dbReference type="Proteomes" id="UP000069272"/>
    </source>
</evidence>
<sequence length="138" mass="13906">ESVCGDGGGGGGGGGAGLGAGTSAGEIARAAGIEGGGEIFATGGAYCVGARVRPAPGLSSTQLWSGLCFVAHAPASSLLPGSIGMPRRLAIDVGCHQLRNHSLTRSLGHTYRTSRCRAYQFREFTPERNVMSPSAITT</sequence>
<evidence type="ECO:0000313" key="1">
    <source>
        <dbReference type="EnsemblMetazoa" id="AALB009077-PA"/>
    </source>
</evidence>
<dbReference type="AlphaFoldDB" id="A0A182FRA1"/>
<organism evidence="1 2">
    <name type="scientific">Anopheles albimanus</name>
    <name type="common">New world malaria mosquito</name>
    <dbReference type="NCBI Taxonomy" id="7167"/>
    <lineage>
        <taxon>Eukaryota</taxon>
        <taxon>Metazoa</taxon>
        <taxon>Ecdysozoa</taxon>
        <taxon>Arthropoda</taxon>
        <taxon>Hexapoda</taxon>
        <taxon>Insecta</taxon>
        <taxon>Pterygota</taxon>
        <taxon>Neoptera</taxon>
        <taxon>Endopterygota</taxon>
        <taxon>Diptera</taxon>
        <taxon>Nematocera</taxon>
        <taxon>Culicoidea</taxon>
        <taxon>Culicidae</taxon>
        <taxon>Anophelinae</taxon>
        <taxon>Anopheles</taxon>
    </lineage>
</organism>
<keyword evidence="2" id="KW-1185">Reference proteome</keyword>
<dbReference type="EnsemblMetazoa" id="AALB009077-RA">
    <property type="protein sequence ID" value="AALB009077-PA"/>
    <property type="gene ID" value="AALB009077"/>
</dbReference>
<reference evidence="1 2" key="1">
    <citation type="journal article" date="2017" name="G3 (Bethesda)">
        <title>The Physical Genome Mapping of Anopheles albimanus Corrected Scaffold Misassemblies and Identified Interarm Rearrangements in Genus Anopheles.</title>
        <authorList>
            <person name="Artemov G.N."/>
            <person name="Peery A.N."/>
            <person name="Jiang X."/>
            <person name="Tu Z."/>
            <person name="Stegniy V.N."/>
            <person name="Sharakhova M.V."/>
            <person name="Sharakhov I.V."/>
        </authorList>
    </citation>
    <scope>NUCLEOTIDE SEQUENCE [LARGE SCALE GENOMIC DNA]</scope>
    <source>
        <strain evidence="1 2">ALBI9_A</strain>
    </source>
</reference>
<protein>
    <submittedName>
        <fullName evidence="1">Uncharacterized protein</fullName>
    </submittedName>
</protein>
<accession>A0A182FRA1</accession>
<dbReference type="Proteomes" id="UP000069272">
    <property type="component" value="Chromosome 2R"/>
</dbReference>
<name>A0A182FRA1_ANOAL</name>
<proteinExistence type="predicted"/>
<reference evidence="1" key="2">
    <citation type="submission" date="2022-08" db="UniProtKB">
        <authorList>
            <consortium name="EnsemblMetazoa"/>
        </authorList>
    </citation>
    <scope>IDENTIFICATION</scope>
    <source>
        <strain evidence="1">STECLA/ALBI9_A</strain>
    </source>
</reference>